<proteinExistence type="predicted"/>
<protein>
    <submittedName>
        <fullName evidence="2">Uncharacterized protein</fullName>
    </submittedName>
</protein>
<evidence type="ECO:0000313" key="2">
    <source>
        <dbReference type="EMBL" id="QHU20544.1"/>
    </source>
</evidence>
<reference evidence="2" key="1">
    <citation type="journal article" date="2020" name="Nature">
        <title>Giant virus diversity and host interactions through global metagenomics.</title>
        <authorList>
            <person name="Schulz F."/>
            <person name="Roux S."/>
            <person name="Paez-Espino D."/>
            <person name="Jungbluth S."/>
            <person name="Walsh D.A."/>
            <person name="Denef V.J."/>
            <person name="McMahon K.D."/>
            <person name="Konstantinidis K.T."/>
            <person name="Eloe-Fadrosh E.A."/>
            <person name="Kyrpides N.C."/>
            <person name="Woyke T."/>
        </authorList>
    </citation>
    <scope>NUCLEOTIDE SEQUENCE</scope>
    <source>
        <strain evidence="2">GVMAG-S-3300013093-109</strain>
    </source>
</reference>
<keyword evidence="1" id="KW-0812">Transmembrane</keyword>
<sequence>MMDLDKYSLFHVAIGIVIYFWSLPFLSFILFNLALEYTEATAMGKNLKNTYLKGWWPGGKSVPTTFLARSSDTACMIAGMLVSYGLDH</sequence>
<accession>A0A6C0KVM3</accession>
<dbReference type="AlphaFoldDB" id="A0A6C0KVM3"/>
<feature type="transmembrane region" description="Helical" evidence="1">
    <location>
        <begin position="12"/>
        <end position="35"/>
    </location>
</feature>
<keyword evidence="1" id="KW-0472">Membrane</keyword>
<keyword evidence="1" id="KW-1133">Transmembrane helix</keyword>
<dbReference type="EMBL" id="MN740969">
    <property type="protein sequence ID" value="QHU20544.1"/>
    <property type="molecule type" value="Genomic_DNA"/>
</dbReference>
<name>A0A6C0KVM3_9ZZZZ</name>
<evidence type="ECO:0000256" key="1">
    <source>
        <dbReference type="SAM" id="Phobius"/>
    </source>
</evidence>
<organism evidence="2">
    <name type="scientific">viral metagenome</name>
    <dbReference type="NCBI Taxonomy" id="1070528"/>
    <lineage>
        <taxon>unclassified sequences</taxon>
        <taxon>metagenomes</taxon>
        <taxon>organismal metagenomes</taxon>
    </lineage>
</organism>